<dbReference type="RefSeq" id="WP_176849786.1">
    <property type="nucleotide sequence ID" value="NZ_FMZX01000027.1"/>
</dbReference>
<evidence type="ECO:0000256" key="2">
    <source>
        <dbReference type="ARBA" id="ARBA00008806"/>
    </source>
</evidence>
<gene>
    <name evidence="8" type="ORF">SAMN04487779_10279</name>
</gene>
<accession>A0A1G7BSH3</accession>
<protein>
    <submittedName>
        <fullName evidence="8">Type IV secretory pathway, VirD4 component, TraG/TraD family ATPase</fullName>
    </submittedName>
</protein>
<evidence type="ECO:0000256" key="6">
    <source>
        <dbReference type="ARBA" id="ARBA00023136"/>
    </source>
</evidence>
<dbReference type="GO" id="GO:0005886">
    <property type="term" value="C:plasma membrane"/>
    <property type="evidence" value="ECO:0007669"/>
    <property type="project" value="UniProtKB-SubCell"/>
</dbReference>
<dbReference type="InterPro" id="IPR051539">
    <property type="entry name" value="T4SS-coupling_protein"/>
</dbReference>
<keyword evidence="3" id="KW-1003">Cell membrane</keyword>
<feature type="compositionally biased region" description="Low complexity" evidence="7">
    <location>
        <begin position="570"/>
        <end position="584"/>
    </location>
</feature>
<evidence type="ECO:0000256" key="5">
    <source>
        <dbReference type="ARBA" id="ARBA00022989"/>
    </source>
</evidence>
<comment type="similarity">
    <text evidence="2">Belongs to the VirD4/TraG family.</text>
</comment>
<keyword evidence="9" id="KW-1185">Reference proteome</keyword>
<dbReference type="PANTHER" id="PTHR37937:SF1">
    <property type="entry name" value="CONJUGATIVE TRANSFER: DNA TRANSPORT"/>
    <property type="match status" value="1"/>
</dbReference>
<proteinExistence type="inferred from homology"/>
<sequence>MARAKKVSLAGRHLALGRVGRRTVRLDECLSVLAFAPPGQGKTSAVVVPSILDAPTASQVIIDLKPELYDLTAADRARHGPVFRLAWGEEDRPGRTPGASWNPLSPESLPPRHEAHARDTYLQIMVEAILPDPPHGDPTWAQLGRTAIKSFLVHYIDAVEAGNRDGIPEDYADEGPSMPGYVSWLGRMMALAATESLEAAKKPGAGEVDCMRDAFVALAATGREANQAWRSGEQMEGERPPYDETALDEIAILGATNERTRSSIMAGVANALSPFRTLAAKDRMRVSSFSFGDLRGLRDPVNGEWRPVTIYLVIKQEEIAAFAAITTLFCELLANFLIANGPDATARGGRVMGDRDVFFCLDEFPQFPRMKELMNLPAVGRSKRVFALYVAQDEAQLRQKYSDQDVEVLYTNTAAKVILGQNNDKVAKRLADMIGKYTYRSKSESQNDGDKPLGLRRQGRNWSWQGRHLVSPQELMSLSEDVQIVLVQDFANRPIRAKRPFWFNDPDYKRRVTKGSSPCPPLPALGILAGIEAEQAQGLTSHLVPLPGPDLGLEAEAEAQAEAEAEAEQTEPLAEPQAAQEAQV</sequence>
<comment type="subcellular location">
    <subcellularLocation>
        <location evidence="1">Cell membrane</location>
        <topology evidence="1">Multi-pass membrane protein</topology>
    </subcellularLocation>
</comment>
<evidence type="ECO:0000313" key="9">
    <source>
        <dbReference type="Proteomes" id="UP000198925"/>
    </source>
</evidence>
<evidence type="ECO:0000256" key="7">
    <source>
        <dbReference type="SAM" id="MobiDB-lite"/>
    </source>
</evidence>
<keyword evidence="6" id="KW-0472">Membrane</keyword>
<dbReference type="InterPro" id="IPR003688">
    <property type="entry name" value="TraG/VirD4"/>
</dbReference>
<dbReference type="SUPFAM" id="SSF52540">
    <property type="entry name" value="P-loop containing nucleoside triphosphate hydrolases"/>
    <property type="match status" value="1"/>
</dbReference>
<evidence type="ECO:0000313" key="8">
    <source>
        <dbReference type="EMBL" id="SDE30058.1"/>
    </source>
</evidence>
<keyword evidence="4" id="KW-0812">Transmembrane</keyword>
<evidence type="ECO:0000256" key="4">
    <source>
        <dbReference type="ARBA" id="ARBA00022692"/>
    </source>
</evidence>
<evidence type="ECO:0000256" key="1">
    <source>
        <dbReference type="ARBA" id="ARBA00004651"/>
    </source>
</evidence>
<feature type="compositionally biased region" description="Acidic residues" evidence="7">
    <location>
        <begin position="553"/>
        <end position="569"/>
    </location>
</feature>
<organism evidence="8 9">
    <name type="scientific">Belnapia rosea</name>
    <dbReference type="NCBI Taxonomy" id="938405"/>
    <lineage>
        <taxon>Bacteria</taxon>
        <taxon>Pseudomonadati</taxon>
        <taxon>Pseudomonadota</taxon>
        <taxon>Alphaproteobacteria</taxon>
        <taxon>Acetobacterales</taxon>
        <taxon>Roseomonadaceae</taxon>
        <taxon>Belnapia</taxon>
    </lineage>
</organism>
<feature type="region of interest" description="Disordered" evidence="7">
    <location>
        <begin position="88"/>
        <end position="112"/>
    </location>
</feature>
<dbReference type="EMBL" id="FMZX01000027">
    <property type="protein sequence ID" value="SDE30058.1"/>
    <property type="molecule type" value="Genomic_DNA"/>
</dbReference>
<keyword evidence="5" id="KW-1133">Transmembrane helix</keyword>
<dbReference type="PANTHER" id="PTHR37937">
    <property type="entry name" value="CONJUGATIVE TRANSFER: DNA TRANSPORT"/>
    <property type="match status" value="1"/>
</dbReference>
<dbReference type="AlphaFoldDB" id="A0A1G7BSH3"/>
<dbReference type="Pfam" id="PF02534">
    <property type="entry name" value="T4SS-DNA_transf"/>
    <property type="match status" value="2"/>
</dbReference>
<reference evidence="8 9" key="1">
    <citation type="submission" date="2016-10" db="EMBL/GenBank/DDBJ databases">
        <authorList>
            <person name="de Groot N.N."/>
        </authorList>
    </citation>
    <scope>NUCLEOTIDE SEQUENCE [LARGE SCALE GENOMIC DNA]</scope>
    <source>
        <strain evidence="8 9">CPCC 100156</strain>
    </source>
</reference>
<evidence type="ECO:0000256" key="3">
    <source>
        <dbReference type="ARBA" id="ARBA00022475"/>
    </source>
</evidence>
<name>A0A1G7BSH3_9PROT</name>
<dbReference type="CDD" id="cd01127">
    <property type="entry name" value="TrwB_TraG_TraD_VirD4"/>
    <property type="match status" value="1"/>
</dbReference>
<feature type="region of interest" description="Disordered" evidence="7">
    <location>
        <begin position="540"/>
        <end position="584"/>
    </location>
</feature>
<dbReference type="InterPro" id="IPR027417">
    <property type="entry name" value="P-loop_NTPase"/>
</dbReference>
<dbReference type="Proteomes" id="UP000198925">
    <property type="component" value="Unassembled WGS sequence"/>
</dbReference>
<dbReference type="Gene3D" id="3.40.50.300">
    <property type="entry name" value="P-loop containing nucleotide triphosphate hydrolases"/>
    <property type="match status" value="1"/>
</dbReference>